<sequence>MQGNEKLKKRQMLSAQIDLSKFNKGDFIKATEEEKKQQDVMGESTTFFKDGMKRLKKNPLAMGSIVILVLILALIIIAPFFVPYSYSDIITVDGKRDKTAANMAPFEYSKLEQQYMDRTGEKLFPHIFGTDNLSRDYFIRVIYGTRVSLSVGVIAAIMVLIIGLVYGSIAGYFGGKVDLIMMRIVDIVYSLPDMLIIILLSVVFQERLKPLIEGTMFEKLGTNMISMFIVFGLLYWVSMARLIRGQILTIKNNEYVLAARCIGTRNSRILTRHILPNCLSVIIITTALQVPSAIFTESYLSFLGLGVSAPLTSLGSLANDARSAMQSYPYRLVIPAVLICLIVLALNLLGDGLRDAFDSKLN</sequence>
<feature type="transmembrane region" description="Helical" evidence="10">
    <location>
        <begin position="274"/>
        <end position="294"/>
    </location>
</feature>
<comment type="similarity">
    <text evidence="9">Belongs to the binding-protein-dependent transport system permease family. OppBC subfamily.</text>
</comment>
<keyword evidence="8 10" id="KW-0472">Membrane</keyword>
<evidence type="ECO:0000256" key="9">
    <source>
        <dbReference type="ARBA" id="ARBA00024202"/>
    </source>
</evidence>
<dbReference type="PANTHER" id="PTHR43386">
    <property type="entry name" value="OLIGOPEPTIDE TRANSPORT SYSTEM PERMEASE PROTEIN APPC"/>
    <property type="match status" value="1"/>
</dbReference>
<evidence type="ECO:0000256" key="6">
    <source>
        <dbReference type="ARBA" id="ARBA00022927"/>
    </source>
</evidence>
<evidence type="ECO:0000256" key="7">
    <source>
        <dbReference type="ARBA" id="ARBA00022989"/>
    </source>
</evidence>
<dbReference type="GO" id="GO:0055085">
    <property type="term" value="P:transmembrane transport"/>
    <property type="evidence" value="ECO:0007669"/>
    <property type="project" value="InterPro"/>
</dbReference>
<comment type="subcellular location">
    <subcellularLocation>
        <location evidence="1 10">Cell membrane</location>
        <topology evidence="1 10">Multi-pass membrane protein</topology>
    </subcellularLocation>
</comment>
<keyword evidence="2 10" id="KW-0813">Transport</keyword>
<protein>
    <submittedName>
        <fullName evidence="12">Binding-protein-dependent transport systems inner membrane component</fullName>
    </submittedName>
</protein>
<evidence type="ECO:0000256" key="5">
    <source>
        <dbReference type="ARBA" id="ARBA00022856"/>
    </source>
</evidence>
<keyword evidence="5" id="KW-0571">Peptide transport</keyword>
<keyword evidence="13" id="KW-1185">Reference proteome</keyword>
<feature type="transmembrane region" description="Helical" evidence="10">
    <location>
        <begin position="184"/>
        <end position="204"/>
    </location>
</feature>
<dbReference type="GO" id="GO:0015833">
    <property type="term" value="P:peptide transport"/>
    <property type="evidence" value="ECO:0007669"/>
    <property type="project" value="UniProtKB-KW"/>
</dbReference>
<accession>A0A0M6WGX3</accession>
<dbReference type="CDD" id="cd06261">
    <property type="entry name" value="TM_PBP2"/>
    <property type="match status" value="1"/>
</dbReference>
<dbReference type="Pfam" id="PF12911">
    <property type="entry name" value="OppC_N"/>
    <property type="match status" value="1"/>
</dbReference>
<evidence type="ECO:0000256" key="8">
    <source>
        <dbReference type="ARBA" id="ARBA00023136"/>
    </source>
</evidence>
<dbReference type="InterPro" id="IPR035906">
    <property type="entry name" value="MetI-like_sf"/>
</dbReference>
<dbReference type="RefSeq" id="WP_055067292.1">
    <property type="nucleotide sequence ID" value="NZ_CP173697.1"/>
</dbReference>
<evidence type="ECO:0000256" key="4">
    <source>
        <dbReference type="ARBA" id="ARBA00022692"/>
    </source>
</evidence>
<proteinExistence type="inferred from homology"/>
<dbReference type="EMBL" id="CVRR01000008">
    <property type="protein sequence ID" value="CRL35055.1"/>
    <property type="molecule type" value="Genomic_DNA"/>
</dbReference>
<dbReference type="SUPFAM" id="SSF161098">
    <property type="entry name" value="MetI-like"/>
    <property type="match status" value="1"/>
</dbReference>
<keyword evidence="6" id="KW-0653">Protein transport</keyword>
<dbReference type="Proteomes" id="UP000049979">
    <property type="component" value="Unassembled WGS sequence"/>
</dbReference>
<dbReference type="InterPro" id="IPR000515">
    <property type="entry name" value="MetI-like"/>
</dbReference>
<organism evidence="12 13">
    <name type="scientific">Roseburia faecis</name>
    <dbReference type="NCBI Taxonomy" id="301302"/>
    <lineage>
        <taxon>Bacteria</taxon>
        <taxon>Bacillati</taxon>
        <taxon>Bacillota</taxon>
        <taxon>Clostridia</taxon>
        <taxon>Lachnospirales</taxon>
        <taxon>Lachnospiraceae</taxon>
        <taxon>Roseburia</taxon>
    </lineage>
</organism>
<keyword evidence="7 10" id="KW-1133">Transmembrane helix</keyword>
<dbReference type="GO" id="GO:0015031">
    <property type="term" value="P:protein transport"/>
    <property type="evidence" value="ECO:0007669"/>
    <property type="project" value="UniProtKB-KW"/>
</dbReference>
<feature type="domain" description="ABC transmembrane type-1" evidence="11">
    <location>
        <begin position="145"/>
        <end position="350"/>
    </location>
</feature>
<feature type="transmembrane region" description="Helical" evidence="10">
    <location>
        <begin position="330"/>
        <end position="350"/>
    </location>
</feature>
<name>A0A0M6WGX3_9FIRM</name>
<dbReference type="GO" id="GO:0005886">
    <property type="term" value="C:plasma membrane"/>
    <property type="evidence" value="ECO:0007669"/>
    <property type="project" value="UniProtKB-SubCell"/>
</dbReference>
<evidence type="ECO:0000313" key="13">
    <source>
        <dbReference type="Proteomes" id="UP000049979"/>
    </source>
</evidence>
<dbReference type="STRING" id="301302.ERS852420_00877"/>
<reference evidence="13" key="1">
    <citation type="submission" date="2015-05" db="EMBL/GenBank/DDBJ databases">
        <authorList>
            <consortium name="Pathogen Informatics"/>
        </authorList>
    </citation>
    <scope>NUCLEOTIDE SEQUENCE [LARGE SCALE GENOMIC DNA]</scope>
    <source>
        <strain evidence="13">M72</strain>
    </source>
</reference>
<keyword evidence="3" id="KW-1003">Cell membrane</keyword>
<dbReference type="Pfam" id="PF00528">
    <property type="entry name" value="BPD_transp_1"/>
    <property type="match status" value="1"/>
</dbReference>
<dbReference type="PANTHER" id="PTHR43386:SF24">
    <property type="entry name" value="OLIGOPEPTIDE TRANSPORT SYSTEM PERMEASE PROTEIN AMID"/>
    <property type="match status" value="1"/>
</dbReference>
<evidence type="ECO:0000256" key="2">
    <source>
        <dbReference type="ARBA" id="ARBA00022448"/>
    </source>
</evidence>
<feature type="transmembrane region" description="Helical" evidence="10">
    <location>
        <begin position="147"/>
        <end position="172"/>
    </location>
</feature>
<dbReference type="AlphaFoldDB" id="A0A0M6WGX3"/>
<evidence type="ECO:0000259" key="11">
    <source>
        <dbReference type="PROSITE" id="PS50928"/>
    </source>
</evidence>
<evidence type="ECO:0000256" key="3">
    <source>
        <dbReference type="ARBA" id="ARBA00022475"/>
    </source>
</evidence>
<keyword evidence="4 10" id="KW-0812">Transmembrane</keyword>
<dbReference type="PROSITE" id="PS50928">
    <property type="entry name" value="ABC_TM1"/>
    <property type="match status" value="1"/>
</dbReference>
<gene>
    <name evidence="12" type="ORF">M72_22841</name>
</gene>
<feature type="transmembrane region" description="Helical" evidence="10">
    <location>
        <begin position="60"/>
        <end position="82"/>
    </location>
</feature>
<evidence type="ECO:0000256" key="1">
    <source>
        <dbReference type="ARBA" id="ARBA00004651"/>
    </source>
</evidence>
<evidence type="ECO:0000313" key="12">
    <source>
        <dbReference type="EMBL" id="CRL35055.1"/>
    </source>
</evidence>
<evidence type="ECO:0000256" key="10">
    <source>
        <dbReference type="RuleBase" id="RU363032"/>
    </source>
</evidence>
<feature type="transmembrane region" description="Helical" evidence="10">
    <location>
        <begin position="224"/>
        <end position="243"/>
    </location>
</feature>
<dbReference type="InterPro" id="IPR025966">
    <property type="entry name" value="OppC_N"/>
</dbReference>
<dbReference type="InterPro" id="IPR050366">
    <property type="entry name" value="BP-dependent_transpt_permease"/>
</dbReference>
<dbReference type="Gene3D" id="1.10.3720.10">
    <property type="entry name" value="MetI-like"/>
    <property type="match status" value="1"/>
</dbReference>